<feature type="transmembrane region" description="Helical" evidence="6">
    <location>
        <begin position="47"/>
        <end position="77"/>
    </location>
</feature>
<organism evidence="8 9">
    <name type="scientific">Propionispora vibrioides</name>
    <dbReference type="NCBI Taxonomy" id="112903"/>
    <lineage>
        <taxon>Bacteria</taxon>
        <taxon>Bacillati</taxon>
        <taxon>Bacillota</taxon>
        <taxon>Negativicutes</taxon>
        <taxon>Selenomonadales</taxon>
        <taxon>Sporomusaceae</taxon>
        <taxon>Propionispora</taxon>
    </lineage>
</organism>
<dbReference type="PANTHER" id="PTHR31272:SF4">
    <property type="entry name" value="CYTOCHROME C-TYPE BIOGENESIS PROTEIN HI_1454-RELATED"/>
    <property type="match status" value="1"/>
</dbReference>
<dbReference type="Pfam" id="PF02683">
    <property type="entry name" value="DsbD_TM"/>
    <property type="match status" value="1"/>
</dbReference>
<feature type="transmembrane region" description="Helical" evidence="6">
    <location>
        <begin position="202"/>
        <end position="219"/>
    </location>
</feature>
<sequence>MEQVTLLSSFFAGLLSFASPCVLPLLPAFSAMLAGTANGEKINFRRLYVNALCFFTGFSLVFVLMGATASILGQWFFDYQEKIRQAGALVIILMGLQLSGVIRIALLEREYRPFLSRPFQGPLGALLLGISFTAGWTPCIGPILTTILLYAGQTATVGAGIALLLAYAMGFVLPFFLLVTVLRKYALRVRGLYESLPLLQRIAGYLLILTGILIWLDWVEKGIGILWSFFL</sequence>
<evidence type="ECO:0000256" key="1">
    <source>
        <dbReference type="ARBA" id="ARBA00004141"/>
    </source>
</evidence>
<evidence type="ECO:0000256" key="3">
    <source>
        <dbReference type="ARBA" id="ARBA00022692"/>
    </source>
</evidence>
<comment type="similarity">
    <text evidence="2">Belongs to the DsbD family.</text>
</comment>
<protein>
    <submittedName>
        <fullName evidence="8">Cytochrome c-type biogenesis protein</fullName>
    </submittedName>
</protein>
<dbReference type="GO" id="GO:0016020">
    <property type="term" value="C:membrane"/>
    <property type="evidence" value="ECO:0007669"/>
    <property type="project" value="UniProtKB-SubCell"/>
</dbReference>
<gene>
    <name evidence="8" type="ORF">SAMN04490178_13432</name>
</gene>
<dbReference type="AlphaFoldDB" id="A0A1H8XZA0"/>
<keyword evidence="9" id="KW-1185">Reference proteome</keyword>
<evidence type="ECO:0000256" key="6">
    <source>
        <dbReference type="SAM" id="Phobius"/>
    </source>
</evidence>
<keyword evidence="3 6" id="KW-0812">Transmembrane</keyword>
<evidence type="ECO:0000256" key="4">
    <source>
        <dbReference type="ARBA" id="ARBA00022989"/>
    </source>
</evidence>
<keyword evidence="4 6" id="KW-1133">Transmembrane helix</keyword>
<dbReference type="EMBL" id="FODY01000034">
    <property type="protein sequence ID" value="SEP45166.1"/>
    <property type="molecule type" value="Genomic_DNA"/>
</dbReference>
<dbReference type="STRING" id="112903.SAMN04490178_13432"/>
<keyword evidence="5 6" id="KW-0472">Membrane</keyword>
<dbReference type="InterPro" id="IPR051790">
    <property type="entry name" value="Cytochrome_c-biogenesis_DsbD"/>
</dbReference>
<feature type="transmembrane region" description="Helical" evidence="6">
    <location>
        <begin position="126"/>
        <end position="151"/>
    </location>
</feature>
<evidence type="ECO:0000256" key="5">
    <source>
        <dbReference type="ARBA" id="ARBA00023136"/>
    </source>
</evidence>
<dbReference type="OrthoDB" id="9809733at2"/>
<name>A0A1H8XZA0_9FIRM</name>
<evidence type="ECO:0000259" key="7">
    <source>
        <dbReference type="Pfam" id="PF02683"/>
    </source>
</evidence>
<dbReference type="Proteomes" id="UP000198847">
    <property type="component" value="Unassembled WGS sequence"/>
</dbReference>
<feature type="transmembrane region" description="Helical" evidence="6">
    <location>
        <begin position="157"/>
        <end position="182"/>
    </location>
</feature>
<comment type="subcellular location">
    <subcellularLocation>
        <location evidence="1">Membrane</location>
        <topology evidence="1">Multi-pass membrane protein</topology>
    </subcellularLocation>
</comment>
<evidence type="ECO:0000313" key="9">
    <source>
        <dbReference type="Proteomes" id="UP000198847"/>
    </source>
</evidence>
<accession>A0A1H8XZA0</accession>
<dbReference type="InterPro" id="IPR003834">
    <property type="entry name" value="Cyt_c_assmbl_TM_dom"/>
</dbReference>
<feature type="domain" description="Cytochrome C biogenesis protein transmembrane" evidence="7">
    <location>
        <begin position="5"/>
        <end position="188"/>
    </location>
</feature>
<dbReference type="GO" id="GO:0017004">
    <property type="term" value="P:cytochrome complex assembly"/>
    <property type="evidence" value="ECO:0007669"/>
    <property type="project" value="InterPro"/>
</dbReference>
<feature type="transmembrane region" description="Helical" evidence="6">
    <location>
        <begin position="6"/>
        <end position="26"/>
    </location>
</feature>
<reference evidence="8 9" key="1">
    <citation type="submission" date="2016-10" db="EMBL/GenBank/DDBJ databases">
        <authorList>
            <person name="de Groot N.N."/>
        </authorList>
    </citation>
    <scope>NUCLEOTIDE SEQUENCE [LARGE SCALE GENOMIC DNA]</scope>
    <source>
        <strain evidence="8 9">DSM 13305</strain>
    </source>
</reference>
<evidence type="ECO:0000256" key="2">
    <source>
        <dbReference type="ARBA" id="ARBA00006143"/>
    </source>
</evidence>
<feature type="transmembrane region" description="Helical" evidence="6">
    <location>
        <begin position="83"/>
        <end position="106"/>
    </location>
</feature>
<dbReference type="RefSeq" id="WP_091751604.1">
    <property type="nucleotide sequence ID" value="NZ_FODY01000034.1"/>
</dbReference>
<proteinExistence type="inferred from homology"/>
<evidence type="ECO:0000313" key="8">
    <source>
        <dbReference type="EMBL" id="SEP45166.1"/>
    </source>
</evidence>
<dbReference type="PANTHER" id="PTHR31272">
    <property type="entry name" value="CYTOCHROME C-TYPE BIOGENESIS PROTEIN HI_1454-RELATED"/>
    <property type="match status" value="1"/>
</dbReference>